<feature type="transmembrane region" description="Helical" evidence="1">
    <location>
        <begin position="113"/>
        <end position="132"/>
    </location>
</feature>
<dbReference type="InterPro" id="IPR018674">
    <property type="entry name" value="DUF2142_membrane"/>
</dbReference>
<evidence type="ECO:0008006" key="4">
    <source>
        <dbReference type="Google" id="ProtNLM"/>
    </source>
</evidence>
<sequence>MRFLLPEKAGKLPKQGGCPVTKKKCKRVLAWAAVLAVVEVAVCNIHWIEYRFLGGERAAFTVPPVMIAAAGVILGIAAFQEELEQQIYRLDGRFFGKREQYVSPQASVRYERLFAWLALVFGLLFVFLIPPMSAPDETNHFTRAFLLAHGQLFPMVDASQKAVGTVTPDLPLFLRTWNASTSAPGSHVSFQTVAGLFTAAASPQMPSAVVDYPYPYLSFFLYIPQALGIVLGEALFGLFRMSAHYNIYLQLLFARMANLGFYIGAISLVIRITPFFKRTLTILMLMPMAVFIASSCSYDVFLYSFCLLYLAYVLKCAYDPTVTEIKGRQLFVLILLQFCILLGKYVYFPLLLLIFLIPREKFHSQPKRKILLATALPSAVCLTVWLLAYKISTLGMAADPYANVYREQAQFVLFHPVQYAAMLLDNLYRYRQDWVTGFVGLFGWLNAPLPLPFVLFYVVLLIVSAMLEVVINRTFLSRRMLAFVSVMCYILVATAEYIVWTPSLGNGTVGQLNIIGVQGRYFIPFAFPILLLLANKWAYRTYTFGRMDMALHRVAVFIISGSLAFSIYYVLHCYWLPS</sequence>
<keyword evidence="3" id="KW-1185">Reference proteome</keyword>
<evidence type="ECO:0000256" key="1">
    <source>
        <dbReference type="SAM" id="Phobius"/>
    </source>
</evidence>
<protein>
    <recommendedName>
        <fullName evidence="4">DUF2142 domain-containing protein</fullName>
    </recommendedName>
</protein>
<evidence type="ECO:0000313" key="2">
    <source>
        <dbReference type="EMBL" id="ADU26878.1"/>
    </source>
</evidence>
<reference evidence="2 3" key="1">
    <citation type="submission" date="2010-12" db="EMBL/GenBank/DDBJ databases">
        <title>Complete sequence of Ethanoligenens harbinense YUAN-3.</title>
        <authorList>
            <person name="Lucas S."/>
            <person name="Copeland A."/>
            <person name="Lapidus A."/>
            <person name="Cheng J.-F."/>
            <person name="Bruce D."/>
            <person name="Goodwin L."/>
            <person name="Pitluck S."/>
            <person name="Chertkov O."/>
            <person name="Misra M."/>
            <person name="Detter J.C."/>
            <person name="Han C."/>
            <person name="Tapia R."/>
            <person name="Land M."/>
            <person name="Hauser L."/>
            <person name="Jeffries C."/>
            <person name="Kyrpides N."/>
            <person name="Ivanova N."/>
            <person name="Mikhailova N."/>
            <person name="Wang A."/>
            <person name="Mouttaki H."/>
            <person name="He Z."/>
            <person name="Zhou J."/>
            <person name="Hemme C.L."/>
            <person name="Woyke T."/>
        </authorList>
    </citation>
    <scope>NUCLEOTIDE SEQUENCE [LARGE SCALE GENOMIC DNA]</scope>
    <source>
        <strain evidence="3">DSM 18485 / JCM 12961 / CGMCC 1.5033 / YUAN-3</strain>
    </source>
</reference>
<organism evidence="2 3">
    <name type="scientific">Ethanoligenens harbinense (strain DSM 18485 / JCM 12961 / CGMCC 1.5033 / YUAN-3)</name>
    <dbReference type="NCBI Taxonomy" id="663278"/>
    <lineage>
        <taxon>Bacteria</taxon>
        <taxon>Bacillati</taxon>
        <taxon>Bacillota</taxon>
        <taxon>Clostridia</taxon>
        <taxon>Eubacteriales</taxon>
        <taxon>Oscillospiraceae</taxon>
        <taxon>Ethanoligenens</taxon>
    </lineage>
</organism>
<name>E6U6B1_ETHHY</name>
<gene>
    <name evidence="2" type="ordered locus">Ethha_1338</name>
</gene>
<dbReference type="Proteomes" id="UP000001551">
    <property type="component" value="Chromosome"/>
</dbReference>
<feature type="transmembrane region" description="Helical" evidence="1">
    <location>
        <begin position="330"/>
        <end position="358"/>
    </location>
</feature>
<dbReference type="AlphaFoldDB" id="E6U6B1"/>
<evidence type="ECO:0000313" key="3">
    <source>
        <dbReference type="Proteomes" id="UP000001551"/>
    </source>
</evidence>
<feature type="transmembrane region" description="Helical" evidence="1">
    <location>
        <begin position="219"/>
        <end position="239"/>
    </location>
</feature>
<feature type="transmembrane region" description="Helical" evidence="1">
    <location>
        <begin position="28"/>
        <end position="48"/>
    </location>
</feature>
<dbReference type="KEGG" id="eha:Ethha_1338"/>
<keyword evidence="1" id="KW-0472">Membrane</keyword>
<proteinExistence type="predicted"/>
<feature type="transmembrane region" description="Helical" evidence="1">
    <location>
        <begin position="251"/>
        <end position="270"/>
    </location>
</feature>
<dbReference type="EMBL" id="CP002400">
    <property type="protein sequence ID" value="ADU26878.1"/>
    <property type="molecule type" value="Genomic_DNA"/>
</dbReference>
<dbReference type="eggNOG" id="COG4713">
    <property type="taxonomic scope" value="Bacteria"/>
</dbReference>
<feature type="transmembrane region" description="Helical" evidence="1">
    <location>
        <begin position="60"/>
        <end position="79"/>
    </location>
</feature>
<feature type="transmembrane region" description="Helical" evidence="1">
    <location>
        <begin position="480"/>
        <end position="500"/>
    </location>
</feature>
<dbReference type="STRING" id="663278.Ethha_1338"/>
<keyword evidence="1" id="KW-1133">Transmembrane helix</keyword>
<dbReference type="HOGENOM" id="CLU_025380_1_1_9"/>
<feature type="transmembrane region" description="Helical" evidence="1">
    <location>
        <begin position="520"/>
        <end position="538"/>
    </location>
</feature>
<dbReference type="Pfam" id="PF09913">
    <property type="entry name" value="DUF2142"/>
    <property type="match status" value="1"/>
</dbReference>
<feature type="transmembrane region" description="Helical" evidence="1">
    <location>
        <begin position="550"/>
        <end position="571"/>
    </location>
</feature>
<feature type="transmembrane region" description="Helical" evidence="1">
    <location>
        <begin position="451"/>
        <end position="471"/>
    </location>
</feature>
<feature type="transmembrane region" description="Helical" evidence="1">
    <location>
        <begin position="370"/>
        <end position="388"/>
    </location>
</feature>
<keyword evidence="1" id="KW-0812">Transmembrane</keyword>
<accession>E6U6B1</accession>